<reference evidence="1 2" key="1">
    <citation type="submission" date="2021-02" db="EMBL/GenBank/DDBJ databases">
        <authorList>
            <person name="Vanwijnsberghe S."/>
        </authorList>
    </citation>
    <scope>NUCLEOTIDE SEQUENCE [LARGE SCALE GENOMIC DNA]</scope>
    <source>
        <strain evidence="1 2">R-69658</strain>
    </source>
</reference>
<sequence>MAFAVAASVFEAHVLQHGRLRLDVQLFAELFAHAMQGVRAAWADLLVFGQVVFDALAWQVRGQRLTSAFAGRRCRHVRQACVGQRERGVDLGVVVASFGVGDLFSLVKDAIPELLAGWSEAFALRQAKLLFQLGNAFAQVPVS</sequence>
<evidence type="ECO:0000313" key="2">
    <source>
        <dbReference type="Proteomes" id="UP000674425"/>
    </source>
</evidence>
<protein>
    <submittedName>
        <fullName evidence="1">Uncharacterized protein</fullName>
    </submittedName>
</protein>
<dbReference type="Proteomes" id="UP000674425">
    <property type="component" value="Unassembled WGS sequence"/>
</dbReference>
<keyword evidence="2" id="KW-1185">Reference proteome</keyword>
<name>A0ABM8T9M5_9BURK</name>
<accession>A0ABM8T9M5</accession>
<dbReference type="EMBL" id="CAJNAU010000328">
    <property type="protein sequence ID" value="CAE6872869.1"/>
    <property type="molecule type" value="Genomic_DNA"/>
</dbReference>
<gene>
    <name evidence="1" type="ORF">R69658_08248</name>
</gene>
<organism evidence="1 2">
    <name type="scientific">Paraburkholderia aspalathi</name>
    <dbReference type="NCBI Taxonomy" id="1324617"/>
    <lineage>
        <taxon>Bacteria</taxon>
        <taxon>Pseudomonadati</taxon>
        <taxon>Pseudomonadota</taxon>
        <taxon>Betaproteobacteria</taxon>
        <taxon>Burkholderiales</taxon>
        <taxon>Burkholderiaceae</taxon>
        <taxon>Paraburkholderia</taxon>
    </lineage>
</organism>
<comment type="caution">
    <text evidence="1">The sequence shown here is derived from an EMBL/GenBank/DDBJ whole genome shotgun (WGS) entry which is preliminary data.</text>
</comment>
<proteinExistence type="predicted"/>
<evidence type="ECO:0000313" key="1">
    <source>
        <dbReference type="EMBL" id="CAE6872869.1"/>
    </source>
</evidence>